<sequence length="122" mass="13168">MNPELSAWESGLDRFIRLDKGDFIGRQAMLDQKAACIARRSITLAIETDGASALIHEGVYLVGRITSGGYSYAFGHDIALALLPPDLTAPGTELAVPILGERRKARVVADSPYDPDAARSRK</sequence>
<gene>
    <name evidence="2" type="ORF">QO011_005242</name>
</gene>
<dbReference type="SUPFAM" id="SSF101790">
    <property type="entry name" value="Aminomethyltransferase beta-barrel domain"/>
    <property type="match status" value="1"/>
</dbReference>
<reference evidence="2 3" key="1">
    <citation type="submission" date="2023-07" db="EMBL/GenBank/DDBJ databases">
        <title>Genomic Encyclopedia of Type Strains, Phase IV (KMG-IV): sequencing the most valuable type-strain genomes for metagenomic binning, comparative biology and taxonomic classification.</title>
        <authorList>
            <person name="Goeker M."/>
        </authorList>
    </citation>
    <scope>NUCLEOTIDE SEQUENCE [LARGE SCALE GENOMIC DNA]</scope>
    <source>
        <strain evidence="2 3">DSM 19619</strain>
    </source>
</reference>
<name>A0ABU0JFM6_9HYPH</name>
<organism evidence="2 3">
    <name type="scientific">Labrys wisconsinensis</name>
    <dbReference type="NCBI Taxonomy" id="425677"/>
    <lineage>
        <taxon>Bacteria</taxon>
        <taxon>Pseudomonadati</taxon>
        <taxon>Pseudomonadota</taxon>
        <taxon>Alphaproteobacteria</taxon>
        <taxon>Hyphomicrobiales</taxon>
        <taxon>Xanthobacteraceae</taxon>
        <taxon>Labrys</taxon>
    </lineage>
</organism>
<keyword evidence="3" id="KW-1185">Reference proteome</keyword>
<dbReference type="Gene3D" id="4.10.1250.10">
    <property type="entry name" value="Aminomethyltransferase fragment"/>
    <property type="match status" value="1"/>
</dbReference>
<dbReference type="InterPro" id="IPR013977">
    <property type="entry name" value="GcvT_C"/>
</dbReference>
<feature type="domain" description="Aminomethyltransferase C-terminal" evidence="1">
    <location>
        <begin position="39"/>
        <end position="114"/>
    </location>
</feature>
<dbReference type="EMBL" id="JAUSVX010000011">
    <property type="protein sequence ID" value="MDQ0472213.1"/>
    <property type="molecule type" value="Genomic_DNA"/>
</dbReference>
<dbReference type="Pfam" id="PF08669">
    <property type="entry name" value="GCV_T_C"/>
    <property type="match status" value="1"/>
</dbReference>
<dbReference type="Gene3D" id="2.40.30.110">
    <property type="entry name" value="Aminomethyltransferase beta-barrel domains"/>
    <property type="match status" value="1"/>
</dbReference>
<dbReference type="PANTHER" id="PTHR43757">
    <property type="entry name" value="AMINOMETHYLTRANSFERASE"/>
    <property type="match status" value="1"/>
</dbReference>
<dbReference type="InterPro" id="IPR028896">
    <property type="entry name" value="GcvT/YgfZ/DmdA"/>
</dbReference>
<evidence type="ECO:0000313" key="3">
    <source>
        <dbReference type="Proteomes" id="UP001242480"/>
    </source>
</evidence>
<dbReference type="PANTHER" id="PTHR43757:SF2">
    <property type="entry name" value="AMINOMETHYLTRANSFERASE, MITOCHONDRIAL"/>
    <property type="match status" value="1"/>
</dbReference>
<evidence type="ECO:0000313" key="2">
    <source>
        <dbReference type="EMBL" id="MDQ0472213.1"/>
    </source>
</evidence>
<evidence type="ECO:0000259" key="1">
    <source>
        <dbReference type="Pfam" id="PF08669"/>
    </source>
</evidence>
<dbReference type="InterPro" id="IPR029043">
    <property type="entry name" value="GcvT/YgfZ_C"/>
</dbReference>
<proteinExistence type="predicted"/>
<accession>A0ABU0JFM6</accession>
<dbReference type="SUPFAM" id="SSF103025">
    <property type="entry name" value="Folate-binding domain"/>
    <property type="match status" value="1"/>
</dbReference>
<dbReference type="RefSeq" id="WP_307278675.1">
    <property type="nucleotide sequence ID" value="NZ_JAUSVX010000011.1"/>
</dbReference>
<dbReference type="Proteomes" id="UP001242480">
    <property type="component" value="Unassembled WGS sequence"/>
</dbReference>
<protein>
    <submittedName>
        <fullName evidence="2">Glycine cleavage system aminomethyltransferase T</fullName>
    </submittedName>
</protein>
<comment type="caution">
    <text evidence="2">The sequence shown here is derived from an EMBL/GenBank/DDBJ whole genome shotgun (WGS) entry which is preliminary data.</text>
</comment>